<dbReference type="SUPFAM" id="SSF88723">
    <property type="entry name" value="PIN domain-like"/>
    <property type="match status" value="1"/>
</dbReference>
<dbReference type="InterPro" id="IPR029060">
    <property type="entry name" value="PIN-like_dom_sf"/>
</dbReference>
<dbReference type="OrthoDB" id="1910920at2"/>
<sequence length="148" mass="17574">MNEYLLDSNIVIGLWKQYPFVIDKLIKDKKIKILKEISEELVVKEMRQYKGQRILSQRFLSLISFIIEIDKKKIKEFYSMINVKYSNKGNAYYATNKLSENDLLLLYACYLDNDLILVTEDKYLFNTGKFVLGEHRLMTLRMLVESII</sequence>
<evidence type="ECO:0008006" key="3">
    <source>
        <dbReference type="Google" id="ProtNLM"/>
    </source>
</evidence>
<dbReference type="GeneID" id="55475514"/>
<dbReference type="HOGENOM" id="CLU_1710019_0_0_9"/>
<dbReference type="KEGG" id="csb:CLSA_c31620"/>
<dbReference type="EMBL" id="CP006721">
    <property type="protein sequence ID" value="AGX44128.1"/>
    <property type="molecule type" value="Genomic_DNA"/>
</dbReference>
<evidence type="ECO:0000313" key="1">
    <source>
        <dbReference type="EMBL" id="AGX44128.1"/>
    </source>
</evidence>
<protein>
    <recommendedName>
        <fullName evidence="3">PIN domain-containing protein</fullName>
    </recommendedName>
</protein>
<dbReference type="CDD" id="cd18693">
    <property type="entry name" value="PIN_VapC-like"/>
    <property type="match status" value="1"/>
</dbReference>
<keyword evidence="2" id="KW-1185">Reference proteome</keyword>
<dbReference type="PATRIC" id="fig|1345695.10.peg.4468"/>
<name>U5MUC2_CLOSA</name>
<reference evidence="1 2" key="1">
    <citation type="journal article" date="2013" name="Genome Announc.">
        <title>Complete Genome Sequence of the Solvent Producer Clostridium saccharobutylicum NCP262 (DSM 13864).</title>
        <authorList>
            <person name="Poehlein A."/>
            <person name="Hartwich K."/>
            <person name="Krabben P."/>
            <person name="Ehrenreich A."/>
            <person name="Liebl W."/>
            <person name="Durre P."/>
            <person name="Gottschalk G."/>
            <person name="Daniel R."/>
        </authorList>
    </citation>
    <scope>NUCLEOTIDE SEQUENCE [LARGE SCALE GENOMIC DNA]</scope>
    <source>
        <strain evidence="1">DSM 13864</strain>
    </source>
</reference>
<dbReference type="eggNOG" id="ENOG5030GE1">
    <property type="taxonomic scope" value="Bacteria"/>
</dbReference>
<evidence type="ECO:0000313" key="2">
    <source>
        <dbReference type="Proteomes" id="UP000017118"/>
    </source>
</evidence>
<dbReference type="Gene3D" id="3.40.50.1010">
    <property type="entry name" value="5'-nuclease"/>
    <property type="match status" value="1"/>
</dbReference>
<dbReference type="Proteomes" id="UP000017118">
    <property type="component" value="Chromosome"/>
</dbReference>
<dbReference type="AlphaFoldDB" id="U5MUC2"/>
<gene>
    <name evidence="1" type="ORF">CLSA_c31620</name>
</gene>
<dbReference type="RefSeq" id="WP_022747271.1">
    <property type="nucleotide sequence ID" value="NC_022571.1"/>
</dbReference>
<proteinExistence type="predicted"/>
<organism evidence="1 2">
    <name type="scientific">Clostridium saccharobutylicum DSM 13864</name>
    <dbReference type="NCBI Taxonomy" id="1345695"/>
    <lineage>
        <taxon>Bacteria</taxon>
        <taxon>Bacillati</taxon>
        <taxon>Bacillota</taxon>
        <taxon>Clostridia</taxon>
        <taxon>Eubacteriales</taxon>
        <taxon>Clostridiaceae</taxon>
        <taxon>Clostridium</taxon>
    </lineage>
</organism>
<accession>U5MUC2</accession>